<reference evidence="2" key="1">
    <citation type="submission" date="2014-05" db="EMBL/GenBank/DDBJ databases">
        <title>The transcriptome of the halophilic microalga Tetraselmis sp. GSL018 isolated from the Great Salt Lake, Utah.</title>
        <authorList>
            <person name="Jinkerson R.E."/>
            <person name="D'Adamo S."/>
            <person name="Posewitz M.C."/>
        </authorList>
    </citation>
    <scope>NUCLEOTIDE SEQUENCE</scope>
    <source>
        <strain evidence="2">GSL018</strain>
    </source>
</reference>
<organism evidence="2">
    <name type="scientific">Tetraselmis sp. GSL018</name>
    <dbReference type="NCBI Taxonomy" id="582737"/>
    <lineage>
        <taxon>Eukaryota</taxon>
        <taxon>Viridiplantae</taxon>
        <taxon>Chlorophyta</taxon>
        <taxon>core chlorophytes</taxon>
        <taxon>Chlorodendrophyceae</taxon>
        <taxon>Chlorodendrales</taxon>
        <taxon>Chlorodendraceae</taxon>
        <taxon>Tetraselmis</taxon>
    </lineage>
</organism>
<feature type="domain" description="Ubiquitin-like" evidence="1">
    <location>
        <begin position="9"/>
        <end position="79"/>
    </location>
</feature>
<protein>
    <submittedName>
        <fullName evidence="2">Ubiquitin-fusion protein</fullName>
    </submittedName>
</protein>
<name>A0A061RHR7_9CHLO</name>
<dbReference type="AlphaFoldDB" id="A0A061RHR7"/>
<dbReference type="InterPro" id="IPR040015">
    <property type="entry name" value="UBL3-like"/>
</dbReference>
<gene>
    <name evidence="2" type="ORF">TSPGSL018_4711</name>
</gene>
<dbReference type="EMBL" id="GBEZ01016028">
    <property type="protein sequence ID" value="JAC70185.1"/>
    <property type="molecule type" value="Transcribed_RNA"/>
</dbReference>
<sequence>MPAHNGETVSIRFRHTTGDIGPFSFSPSATILSLKERVCQEWPNCSAQVPDTEVPKSPASLKLIFNGKFLEDNKVLSEFETILAEQSVTTFHLVIRPAGASKPGAKSAETEAMGKRCGCAIQ</sequence>
<dbReference type="SMART" id="SM00213">
    <property type="entry name" value="UBQ"/>
    <property type="match status" value="1"/>
</dbReference>
<accession>A0A061RHR7</accession>
<dbReference type="InterPro" id="IPR039540">
    <property type="entry name" value="UBL3-like_ubiquitin_dom"/>
</dbReference>
<dbReference type="SUPFAM" id="SSF54236">
    <property type="entry name" value="Ubiquitin-like"/>
    <property type="match status" value="1"/>
</dbReference>
<dbReference type="Gene3D" id="3.10.20.90">
    <property type="entry name" value="Phosphatidylinositol 3-kinase Catalytic Subunit, Chain A, domain 1"/>
    <property type="match status" value="1"/>
</dbReference>
<proteinExistence type="predicted"/>
<dbReference type="InterPro" id="IPR029071">
    <property type="entry name" value="Ubiquitin-like_domsf"/>
</dbReference>
<evidence type="ECO:0000313" key="2">
    <source>
        <dbReference type="EMBL" id="JAC70185.1"/>
    </source>
</evidence>
<dbReference type="PANTHER" id="PTHR13169:SF0">
    <property type="entry name" value="UBIQUITIN-LIKE PROTEIN 3"/>
    <property type="match status" value="1"/>
</dbReference>
<evidence type="ECO:0000259" key="1">
    <source>
        <dbReference type="PROSITE" id="PS50053"/>
    </source>
</evidence>
<dbReference type="Pfam" id="PF13881">
    <property type="entry name" value="Rad60-SLD_2"/>
    <property type="match status" value="1"/>
</dbReference>
<dbReference type="PANTHER" id="PTHR13169">
    <property type="entry name" value="UBIQUITIN-LIKE PROTEIN 3 HCG-1 PROTEIN"/>
    <property type="match status" value="1"/>
</dbReference>
<dbReference type="PROSITE" id="PS50053">
    <property type="entry name" value="UBIQUITIN_2"/>
    <property type="match status" value="1"/>
</dbReference>
<dbReference type="InterPro" id="IPR000626">
    <property type="entry name" value="Ubiquitin-like_dom"/>
</dbReference>